<name>A1WP15_VEREI</name>
<dbReference type="STRING" id="391735.Veis_3656"/>
<evidence type="ECO:0000313" key="2">
    <source>
        <dbReference type="EMBL" id="ABM59372.1"/>
    </source>
</evidence>
<reference evidence="3" key="1">
    <citation type="submission" date="2006-12" db="EMBL/GenBank/DDBJ databases">
        <title>Complete sequence of chromosome 1 of Verminephrobacter eiseniae EF01-2.</title>
        <authorList>
            <person name="Copeland A."/>
            <person name="Lucas S."/>
            <person name="Lapidus A."/>
            <person name="Barry K."/>
            <person name="Detter J.C."/>
            <person name="Glavina del Rio T."/>
            <person name="Dalin E."/>
            <person name="Tice H."/>
            <person name="Pitluck S."/>
            <person name="Chertkov O."/>
            <person name="Brettin T."/>
            <person name="Bruce D."/>
            <person name="Han C."/>
            <person name="Tapia R."/>
            <person name="Gilna P."/>
            <person name="Schmutz J."/>
            <person name="Larimer F."/>
            <person name="Land M."/>
            <person name="Hauser L."/>
            <person name="Kyrpides N."/>
            <person name="Kim E."/>
            <person name="Stahl D."/>
            <person name="Richardson P."/>
        </authorList>
    </citation>
    <scope>NUCLEOTIDE SEQUENCE [LARGE SCALE GENOMIC DNA]</scope>
    <source>
        <strain evidence="3">EF01-2</strain>
    </source>
</reference>
<dbReference type="Proteomes" id="UP000000374">
    <property type="component" value="Chromosome"/>
</dbReference>
<evidence type="ECO:0000256" key="1">
    <source>
        <dbReference type="SAM" id="MobiDB-lite"/>
    </source>
</evidence>
<accession>A1WP15</accession>
<dbReference type="KEGG" id="vei:Veis_3656"/>
<evidence type="ECO:0000313" key="3">
    <source>
        <dbReference type="Proteomes" id="UP000000374"/>
    </source>
</evidence>
<gene>
    <name evidence="2" type="ordered locus">Veis_3656</name>
</gene>
<dbReference type="eggNOG" id="ENOG5033WKK">
    <property type="taxonomic scope" value="Bacteria"/>
</dbReference>
<dbReference type="EMBL" id="CP000542">
    <property type="protein sequence ID" value="ABM59372.1"/>
    <property type="molecule type" value="Genomic_DNA"/>
</dbReference>
<dbReference type="GeneID" id="76462053"/>
<proteinExistence type="predicted"/>
<dbReference type="RefSeq" id="WP_011811363.1">
    <property type="nucleotide sequence ID" value="NC_008786.1"/>
</dbReference>
<protein>
    <submittedName>
        <fullName evidence="2">Uncharacterized protein</fullName>
    </submittedName>
</protein>
<feature type="region of interest" description="Disordered" evidence="1">
    <location>
        <begin position="138"/>
        <end position="163"/>
    </location>
</feature>
<dbReference type="OrthoDB" id="950196at2"/>
<keyword evidence="3" id="KW-1185">Reference proteome</keyword>
<dbReference type="AlphaFoldDB" id="A1WP15"/>
<organism evidence="2 3">
    <name type="scientific">Verminephrobacter eiseniae (strain EF01-2)</name>
    <dbReference type="NCBI Taxonomy" id="391735"/>
    <lineage>
        <taxon>Bacteria</taxon>
        <taxon>Pseudomonadati</taxon>
        <taxon>Pseudomonadota</taxon>
        <taxon>Betaproteobacteria</taxon>
        <taxon>Burkholderiales</taxon>
        <taxon>Comamonadaceae</taxon>
        <taxon>Verminephrobacter</taxon>
    </lineage>
</organism>
<sequence length="163" mass="19065">MSRLLYWLSGLLPCRIISDNCNPYLERYYVGTALGVRFHLHRFVGSDPARGLHDHPWPWARSLVLSGWYYEQLRTGTRKVRWFNRLSGDTFHRVILGPGHCWTLFWHRAQYVKPWGFLRSLEGETALMWVPHNHPKDGSGTPGAWWQTAPNGKNEPHRVPRHG</sequence>
<feature type="compositionally biased region" description="Basic and acidic residues" evidence="1">
    <location>
        <begin position="154"/>
        <end position="163"/>
    </location>
</feature>
<dbReference type="HOGENOM" id="CLU_1657497_0_0_4"/>